<dbReference type="InterPro" id="IPR008928">
    <property type="entry name" value="6-hairpin_glycosidase_sf"/>
</dbReference>
<gene>
    <name evidence="2" type="ORF">DealDRAFT_2804</name>
</gene>
<dbReference type="SUPFAM" id="SSF48208">
    <property type="entry name" value="Six-hairpin glycosidases"/>
    <property type="match status" value="1"/>
</dbReference>
<dbReference type="STRING" id="555088.DealDRAFT_2804"/>
<comment type="caution">
    <text evidence="2">The sequence shown here is derived from an EMBL/GenBank/DDBJ whole genome shotgun (WGS) entry which is preliminary data.</text>
</comment>
<sequence>MNNTENQKANRLIDEKSPYLLQHAYNPVDWYPWGDEAFEKAKNEDKPIFLSVGYSTCHWCHVMERESFEDEEVARELNRVFVCIKVDREERPDIDNIYMAVCQAMTGSGGWPLTIVMSPDKRPFFAGTYFPKKTSFGRMGVIDLAQRIEMLWKTSRDKINSTADSVMTSLQAMSKVTPGDLPGEEALQGGFAKLEGRFDPDHGGFGYAPKFPSPHNLTFLLRYWKRSGNAKALEMVEKTLLAMARGGVYDHIGFGFHRYSTDREWLLPHFEKMLYDQALLAVTYLEAYQATGKEVYAQTAREIFGYVLRDMTSPQGGFYSAEDADSEGEEGKFYVWETNEIVHILGEADAAIFNAAYNIREDGNFTDETTGKKTGANIPHLRKTYQELAQELSLEPNELKDRLEAMRQKLFAVRKKRIHPHKDDKILTDWNGLMIAALAMGGRILNDENYNKSAKKAAGFILSHLKKDGRLLKRFREDEASLPAHLDDYAFFVWGLIELYETTFDTDFLKEALSLNKTMIKHFWDHDNGSFYFTADDAEDVLVRHRELYDGAVPSGNSVAAMNNLRLGRITGNTELEQIAEKIARAFTDEIEKVPQGYTQMLSAINFMAGPSLEIVIAGEAQAQDTKDMLQKLCSTFVPNKVVVLHPGGKKAKEIEELAPYTRRQQSIEGKATAYVCRNFSCQAPVTDADKMLSLLD</sequence>
<evidence type="ECO:0000313" key="3">
    <source>
        <dbReference type="Proteomes" id="UP000006443"/>
    </source>
</evidence>
<evidence type="ECO:0000259" key="1">
    <source>
        <dbReference type="Pfam" id="PF03190"/>
    </source>
</evidence>
<name>C0GJZ5_DETAL</name>
<reference evidence="2 3" key="1">
    <citation type="submission" date="2009-02" db="EMBL/GenBank/DDBJ databases">
        <title>Sequencing of the draft genome and assembly of Dethiobacter alkaliphilus AHT 1.</title>
        <authorList>
            <consortium name="US DOE Joint Genome Institute (JGI-PGF)"/>
            <person name="Lucas S."/>
            <person name="Copeland A."/>
            <person name="Lapidus A."/>
            <person name="Glavina del Rio T."/>
            <person name="Dalin E."/>
            <person name="Tice H."/>
            <person name="Bruce D."/>
            <person name="Goodwin L."/>
            <person name="Pitluck S."/>
            <person name="Larimer F."/>
            <person name="Land M.L."/>
            <person name="Hauser L."/>
            <person name="Muyzer G."/>
        </authorList>
    </citation>
    <scope>NUCLEOTIDE SEQUENCE [LARGE SCALE GENOMIC DNA]</scope>
    <source>
        <strain evidence="2 3">AHT 1</strain>
    </source>
</reference>
<dbReference type="Proteomes" id="UP000006443">
    <property type="component" value="Unassembled WGS sequence"/>
</dbReference>
<dbReference type="PANTHER" id="PTHR42899">
    <property type="entry name" value="SPERMATOGENESIS-ASSOCIATED PROTEIN 20"/>
    <property type="match status" value="1"/>
</dbReference>
<organism evidence="2 3">
    <name type="scientific">Dethiobacter alkaliphilus AHT 1</name>
    <dbReference type="NCBI Taxonomy" id="555088"/>
    <lineage>
        <taxon>Bacteria</taxon>
        <taxon>Bacillati</taxon>
        <taxon>Bacillota</taxon>
        <taxon>Dethiobacteria</taxon>
        <taxon>Dethiobacterales</taxon>
        <taxon>Dethiobacteraceae</taxon>
        <taxon>Dethiobacter</taxon>
    </lineage>
</organism>
<dbReference type="Gene3D" id="1.50.10.20">
    <property type="match status" value="1"/>
</dbReference>
<proteinExistence type="predicted"/>
<dbReference type="Gene3D" id="1.50.10.10">
    <property type="match status" value="1"/>
</dbReference>
<evidence type="ECO:0000313" key="2">
    <source>
        <dbReference type="EMBL" id="EEG76364.1"/>
    </source>
</evidence>
<dbReference type="Gene3D" id="3.40.30.10">
    <property type="entry name" value="Glutaredoxin"/>
    <property type="match status" value="1"/>
</dbReference>
<keyword evidence="3" id="KW-1185">Reference proteome</keyword>
<dbReference type="InterPro" id="IPR036249">
    <property type="entry name" value="Thioredoxin-like_sf"/>
</dbReference>
<dbReference type="PIRSF" id="PIRSF006402">
    <property type="entry name" value="UCP006402_thioredoxin"/>
    <property type="match status" value="1"/>
</dbReference>
<feature type="domain" description="Spermatogenesis-associated protein 20-like TRX" evidence="1">
    <location>
        <begin position="10"/>
        <end position="171"/>
    </location>
</feature>
<dbReference type="GO" id="GO:0005975">
    <property type="term" value="P:carbohydrate metabolic process"/>
    <property type="evidence" value="ECO:0007669"/>
    <property type="project" value="InterPro"/>
</dbReference>
<dbReference type="OrthoDB" id="9762614at2"/>
<dbReference type="PANTHER" id="PTHR42899:SF1">
    <property type="entry name" value="SPERMATOGENESIS-ASSOCIATED PROTEIN 20"/>
    <property type="match status" value="1"/>
</dbReference>
<dbReference type="RefSeq" id="WP_008518548.1">
    <property type="nucleotide sequence ID" value="NZ_ACJM01000019.1"/>
</dbReference>
<dbReference type="InterPro" id="IPR012341">
    <property type="entry name" value="6hp_glycosidase-like_sf"/>
</dbReference>
<dbReference type="CDD" id="cd02955">
    <property type="entry name" value="SSP411"/>
    <property type="match status" value="1"/>
</dbReference>
<dbReference type="SUPFAM" id="SSF52833">
    <property type="entry name" value="Thioredoxin-like"/>
    <property type="match status" value="1"/>
</dbReference>
<dbReference type="InterPro" id="IPR004879">
    <property type="entry name" value="Ssp411-like_TRX"/>
</dbReference>
<dbReference type="Pfam" id="PF03190">
    <property type="entry name" value="Thioredox_DsbH"/>
    <property type="match status" value="1"/>
</dbReference>
<dbReference type="EMBL" id="ACJM01000019">
    <property type="protein sequence ID" value="EEG76364.1"/>
    <property type="molecule type" value="Genomic_DNA"/>
</dbReference>
<dbReference type="InterPro" id="IPR024705">
    <property type="entry name" value="Ssp411"/>
</dbReference>
<protein>
    <recommendedName>
        <fullName evidence="1">Spermatogenesis-associated protein 20-like TRX domain-containing protein</fullName>
    </recommendedName>
</protein>
<accession>C0GJZ5</accession>
<dbReference type="AlphaFoldDB" id="C0GJZ5"/>
<dbReference type="eggNOG" id="COG1331">
    <property type="taxonomic scope" value="Bacteria"/>
</dbReference>